<dbReference type="InParanoid" id="A9WBF8"/>
<dbReference type="HOGENOM" id="CLU_3355269_0_0_0"/>
<reference evidence="2" key="1">
    <citation type="journal article" date="2011" name="BMC Genomics">
        <title>Complete genome sequence of the filamentous anoxygenic phototrophic bacterium Chloroflexus aurantiacus.</title>
        <authorList>
            <person name="Tang K.H."/>
            <person name="Barry K."/>
            <person name="Chertkov O."/>
            <person name="Dalin E."/>
            <person name="Han C.S."/>
            <person name="Hauser L.J."/>
            <person name="Honchak B.M."/>
            <person name="Karbach L.E."/>
            <person name="Land M.L."/>
            <person name="Lapidus A."/>
            <person name="Larimer F.W."/>
            <person name="Mikhailova N."/>
            <person name="Pitluck S."/>
            <person name="Pierson B.K."/>
            <person name="Blankenship R.E."/>
        </authorList>
    </citation>
    <scope>NUCLEOTIDE SEQUENCE [LARGE SCALE GENOMIC DNA]</scope>
    <source>
        <strain evidence="2">ATCC 29366 / DSM 635 / J-10-fl</strain>
    </source>
</reference>
<organism evidence="1 2">
    <name type="scientific">Chloroflexus aurantiacus (strain ATCC 29366 / DSM 635 / J-10-fl)</name>
    <dbReference type="NCBI Taxonomy" id="324602"/>
    <lineage>
        <taxon>Bacteria</taxon>
        <taxon>Bacillati</taxon>
        <taxon>Chloroflexota</taxon>
        <taxon>Chloroflexia</taxon>
        <taxon>Chloroflexales</taxon>
        <taxon>Chloroflexineae</taxon>
        <taxon>Chloroflexaceae</taxon>
        <taxon>Chloroflexus</taxon>
    </lineage>
</organism>
<protein>
    <submittedName>
        <fullName evidence="1">Uncharacterized protein</fullName>
    </submittedName>
</protein>
<dbReference type="EMBL" id="CP000909">
    <property type="protein sequence ID" value="ABY33365.1"/>
    <property type="molecule type" value="Genomic_DNA"/>
</dbReference>
<name>A9WBF8_CHLAA</name>
<dbReference type="EnsemblBacteria" id="ABY33365">
    <property type="protein sequence ID" value="ABY33365"/>
    <property type="gene ID" value="Caur_0111"/>
</dbReference>
<keyword evidence="2" id="KW-1185">Reference proteome</keyword>
<dbReference type="KEGG" id="cau:Caur_0111"/>
<dbReference type="Proteomes" id="UP000002008">
    <property type="component" value="Chromosome"/>
</dbReference>
<evidence type="ECO:0000313" key="2">
    <source>
        <dbReference type="Proteomes" id="UP000002008"/>
    </source>
</evidence>
<evidence type="ECO:0000313" key="1">
    <source>
        <dbReference type="EMBL" id="ABY33365.1"/>
    </source>
</evidence>
<dbReference type="AlphaFoldDB" id="A9WBF8"/>
<gene>
    <name evidence="1" type="ordered locus">Caur_0111</name>
</gene>
<accession>A9WBF8</accession>
<sequence>MQTLQPKNPYVRIALRRAARGTGSSDAFLDQRTALQ</sequence>
<proteinExistence type="predicted"/>